<evidence type="ECO:0000313" key="4">
    <source>
        <dbReference type="Proteomes" id="UP000292082"/>
    </source>
</evidence>
<evidence type="ECO:0000313" key="3">
    <source>
        <dbReference type="EMBL" id="TBU56896.1"/>
    </source>
</evidence>
<keyword evidence="1" id="KW-1133">Transmembrane helix</keyword>
<keyword evidence="1" id="KW-0472">Membrane</keyword>
<sequence>MSEPDEFLLSSAVSLSGVTPDIGPSFSLLIFMHYLCPAITSIVVYDWAISLSRECQLFGTGNARTFSAWLYFANRYTNLFSQVVVLPMYLRSLSPKSCTHIVLAMSITSCLSMIPPAVFNSLRAFALSRSWSVSIFIFGLSLVPFASVMIEFGYHFTGIIEPAVQGCGVTLAYPIPLIRMSTILNRTCTIVADTLLIALTWRSLRRGIFLDRCRTLTKTDLMGVLLRDGTFYFIALLTTNILLIIILQRPPLNLASGDIISPYITGSLSSTLISRFMLDLQEAYQRKTVILVPEDLLCSLAAHIGAADLHLADAPWDNIVEARVDAVAEPHDAVPSLRATQHGSQLGSRQ</sequence>
<evidence type="ECO:0000259" key="2">
    <source>
        <dbReference type="Pfam" id="PF20151"/>
    </source>
</evidence>
<protein>
    <recommendedName>
        <fullName evidence="2">DUF6533 domain-containing protein</fullName>
    </recommendedName>
</protein>
<keyword evidence="1" id="KW-0812">Transmembrane</keyword>
<evidence type="ECO:0000256" key="1">
    <source>
        <dbReference type="SAM" id="Phobius"/>
    </source>
</evidence>
<dbReference type="EMBL" id="ML145144">
    <property type="protein sequence ID" value="TBU56896.1"/>
    <property type="molecule type" value="Genomic_DNA"/>
</dbReference>
<keyword evidence="4" id="KW-1185">Reference proteome</keyword>
<feature type="transmembrane region" description="Helical" evidence="1">
    <location>
        <begin position="131"/>
        <end position="150"/>
    </location>
</feature>
<dbReference type="Pfam" id="PF20151">
    <property type="entry name" value="DUF6533"/>
    <property type="match status" value="1"/>
</dbReference>
<organism evidence="3 4">
    <name type="scientific">Dichomitus squalens</name>
    <dbReference type="NCBI Taxonomy" id="114155"/>
    <lineage>
        <taxon>Eukaryota</taxon>
        <taxon>Fungi</taxon>
        <taxon>Dikarya</taxon>
        <taxon>Basidiomycota</taxon>
        <taxon>Agaricomycotina</taxon>
        <taxon>Agaricomycetes</taxon>
        <taxon>Polyporales</taxon>
        <taxon>Polyporaceae</taxon>
        <taxon>Dichomitus</taxon>
    </lineage>
</organism>
<proteinExistence type="predicted"/>
<feature type="domain" description="DUF6533" evidence="2">
    <location>
        <begin position="34"/>
        <end position="77"/>
    </location>
</feature>
<accession>A0A4Q9PR95</accession>
<feature type="transmembrane region" description="Helical" evidence="1">
    <location>
        <begin position="183"/>
        <end position="204"/>
    </location>
</feature>
<name>A0A4Q9PR95_9APHY</name>
<feature type="transmembrane region" description="Helical" evidence="1">
    <location>
        <begin position="225"/>
        <end position="247"/>
    </location>
</feature>
<feature type="transmembrane region" description="Helical" evidence="1">
    <location>
        <begin position="69"/>
        <end position="89"/>
    </location>
</feature>
<feature type="transmembrane region" description="Helical" evidence="1">
    <location>
        <begin position="101"/>
        <end position="119"/>
    </location>
</feature>
<dbReference type="Proteomes" id="UP000292082">
    <property type="component" value="Unassembled WGS sequence"/>
</dbReference>
<dbReference type="AlphaFoldDB" id="A0A4Q9PR95"/>
<dbReference type="InterPro" id="IPR045340">
    <property type="entry name" value="DUF6533"/>
</dbReference>
<feature type="transmembrane region" description="Helical" evidence="1">
    <location>
        <begin position="259"/>
        <end position="278"/>
    </location>
</feature>
<reference evidence="3 4" key="1">
    <citation type="submission" date="2019-01" db="EMBL/GenBank/DDBJ databases">
        <title>Draft genome sequences of three monokaryotic isolates of the white-rot basidiomycete fungus Dichomitus squalens.</title>
        <authorList>
            <consortium name="DOE Joint Genome Institute"/>
            <person name="Lopez S.C."/>
            <person name="Andreopoulos B."/>
            <person name="Pangilinan J."/>
            <person name="Lipzen A."/>
            <person name="Riley R."/>
            <person name="Ahrendt S."/>
            <person name="Ng V."/>
            <person name="Barry K."/>
            <person name="Daum C."/>
            <person name="Grigoriev I.V."/>
            <person name="Hilden K.S."/>
            <person name="Makela M.R."/>
            <person name="de Vries R.P."/>
        </authorList>
    </citation>
    <scope>NUCLEOTIDE SEQUENCE [LARGE SCALE GENOMIC DNA]</scope>
    <source>
        <strain evidence="3 4">CBS 464.89</strain>
    </source>
</reference>
<gene>
    <name evidence="3" type="ORF">BD310DRAFT_881757</name>
</gene>
<feature type="transmembrane region" description="Helical" evidence="1">
    <location>
        <begin position="26"/>
        <end position="48"/>
    </location>
</feature>